<gene>
    <name evidence="7" type="primary">mraZ</name>
    <name evidence="9" type="ORF">A2024_11735</name>
</gene>
<dbReference type="InterPro" id="IPR038619">
    <property type="entry name" value="MraZ_sf"/>
</dbReference>
<accession>A0A1F5REZ2</accession>
<evidence type="ECO:0000313" key="9">
    <source>
        <dbReference type="EMBL" id="OGF12954.1"/>
    </source>
</evidence>
<evidence type="ECO:0000256" key="5">
    <source>
        <dbReference type="ARBA" id="ARBA00023125"/>
    </source>
</evidence>
<sequence>MFGGTYHHNLDAKGRLNIPAQLRKMISAQANNQLWITRGLKDGCLFVYPNDNWLRKMEELNALPRTEENRNAIRIFSAESFPVEIDSQGRIIVPAQFQKQANLSKEVVIAGVMDKIELWNPSAYEKFLGDNSDNYQELVKQL</sequence>
<comment type="subcellular location">
    <subcellularLocation>
        <location evidence="7">Cytoplasm</location>
        <location evidence="7">Nucleoid</location>
    </subcellularLocation>
</comment>
<keyword evidence="3" id="KW-0677">Repeat</keyword>
<dbReference type="EMBL" id="MFFM01000028">
    <property type="protein sequence ID" value="OGF12954.1"/>
    <property type="molecule type" value="Genomic_DNA"/>
</dbReference>
<dbReference type="GO" id="GO:2000143">
    <property type="term" value="P:negative regulation of DNA-templated transcription initiation"/>
    <property type="evidence" value="ECO:0007669"/>
    <property type="project" value="TreeGrafter"/>
</dbReference>
<evidence type="ECO:0000259" key="8">
    <source>
        <dbReference type="PROSITE" id="PS51740"/>
    </source>
</evidence>
<dbReference type="GO" id="GO:0003700">
    <property type="term" value="F:DNA-binding transcription factor activity"/>
    <property type="evidence" value="ECO:0007669"/>
    <property type="project" value="UniProtKB-UniRule"/>
</dbReference>
<dbReference type="CDD" id="cd16320">
    <property type="entry name" value="MraZ_N"/>
    <property type="match status" value="1"/>
</dbReference>
<dbReference type="PANTHER" id="PTHR34701:SF1">
    <property type="entry name" value="TRANSCRIPTIONAL REGULATOR MRAZ"/>
    <property type="match status" value="1"/>
</dbReference>
<comment type="similarity">
    <text evidence="7">Belongs to the MraZ family.</text>
</comment>
<dbReference type="CDD" id="cd16321">
    <property type="entry name" value="MraZ_C"/>
    <property type="match status" value="1"/>
</dbReference>
<proteinExistence type="inferred from homology"/>
<dbReference type="Gene3D" id="3.40.1550.20">
    <property type="entry name" value="Transcriptional regulator MraZ domain"/>
    <property type="match status" value="1"/>
</dbReference>
<dbReference type="GO" id="GO:0000976">
    <property type="term" value="F:transcription cis-regulatory region binding"/>
    <property type="evidence" value="ECO:0007669"/>
    <property type="project" value="TreeGrafter"/>
</dbReference>
<evidence type="ECO:0000256" key="7">
    <source>
        <dbReference type="HAMAP-Rule" id="MF_01008"/>
    </source>
</evidence>
<protein>
    <recommendedName>
        <fullName evidence="1 7">Transcriptional regulator MraZ</fullName>
    </recommendedName>
</protein>
<feature type="domain" description="SpoVT-AbrB" evidence="8">
    <location>
        <begin position="80"/>
        <end position="123"/>
    </location>
</feature>
<dbReference type="InterPro" id="IPR007159">
    <property type="entry name" value="SpoVT-AbrB_dom"/>
</dbReference>
<evidence type="ECO:0000256" key="2">
    <source>
        <dbReference type="ARBA" id="ARBA00022490"/>
    </source>
</evidence>
<dbReference type="Pfam" id="PF02381">
    <property type="entry name" value="MraZ"/>
    <property type="match status" value="2"/>
</dbReference>
<keyword evidence="4 7" id="KW-0805">Transcription regulation</keyword>
<comment type="caution">
    <text evidence="9">The sequence shown here is derived from an EMBL/GenBank/DDBJ whole genome shotgun (WGS) entry which is preliminary data.</text>
</comment>
<organism evidence="9 10">
    <name type="scientific">Candidatus Edwardsbacteria bacterium GWF2_54_11</name>
    <dbReference type="NCBI Taxonomy" id="1817851"/>
    <lineage>
        <taxon>Bacteria</taxon>
        <taxon>Candidatus Edwardsiibacteriota</taxon>
    </lineage>
</organism>
<keyword evidence="2 7" id="KW-0963">Cytoplasm</keyword>
<evidence type="ECO:0000256" key="1">
    <source>
        <dbReference type="ARBA" id="ARBA00013860"/>
    </source>
</evidence>
<dbReference type="GO" id="GO:0009295">
    <property type="term" value="C:nucleoid"/>
    <property type="evidence" value="ECO:0007669"/>
    <property type="project" value="UniProtKB-SubCell"/>
</dbReference>
<dbReference type="AlphaFoldDB" id="A0A1F5REZ2"/>
<dbReference type="GO" id="GO:0005737">
    <property type="term" value="C:cytoplasm"/>
    <property type="evidence" value="ECO:0007669"/>
    <property type="project" value="UniProtKB-UniRule"/>
</dbReference>
<dbReference type="NCBIfam" id="TIGR00242">
    <property type="entry name" value="division/cell wall cluster transcriptional repressor MraZ"/>
    <property type="match status" value="1"/>
</dbReference>
<dbReference type="HAMAP" id="MF_01008">
    <property type="entry name" value="MraZ"/>
    <property type="match status" value="1"/>
</dbReference>
<keyword evidence="5 7" id="KW-0238">DNA-binding</keyword>
<evidence type="ECO:0000256" key="3">
    <source>
        <dbReference type="ARBA" id="ARBA00022737"/>
    </source>
</evidence>
<dbReference type="PROSITE" id="PS51740">
    <property type="entry name" value="SPOVT_ABRB"/>
    <property type="match status" value="2"/>
</dbReference>
<dbReference type="InterPro" id="IPR020603">
    <property type="entry name" value="MraZ_dom"/>
</dbReference>
<evidence type="ECO:0000256" key="4">
    <source>
        <dbReference type="ARBA" id="ARBA00023015"/>
    </source>
</evidence>
<dbReference type="InterPro" id="IPR037914">
    <property type="entry name" value="SpoVT-AbrB_sf"/>
</dbReference>
<dbReference type="InterPro" id="IPR035642">
    <property type="entry name" value="MraZ_N"/>
</dbReference>
<dbReference type="InterPro" id="IPR035644">
    <property type="entry name" value="MraZ_C"/>
</dbReference>
<feature type="domain" description="SpoVT-AbrB" evidence="8">
    <location>
        <begin position="5"/>
        <end position="52"/>
    </location>
</feature>
<dbReference type="SUPFAM" id="SSF89447">
    <property type="entry name" value="AbrB/MazE/MraZ-like"/>
    <property type="match status" value="1"/>
</dbReference>
<name>A0A1F5REZ2_9BACT</name>
<dbReference type="Proteomes" id="UP000177230">
    <property type="component" value="Unassembled WGS sequence"/>
</dbReference>
<comment type="subunit">
    <text evidence="7">Forms oligomers.</text>
</comment>
<keyword evidence="6 7" id="KW-0804">Transcription</keyword>
<evidence type="ECO:0000313" key="10">
    <source>
        <dbReference type="Proteomes" id="UP000177230"/>
    </source>
</evidence>
<evidence type="ECO:0000256" key="6">
    <source>
        <dbReference type="ARBA" id="ARBA00023163"/>
    </source>
</evidence>
<dbReference type="InterPro" id="IPR003444">
    <property type="entry name" value="MraZ"/>
</dbReference>
<dbReference type="PANTHER" id="PTHR34701">
    <property type="entry name" value="TRANSCRIPTIONAL REGULATOR MRAZ"/>
    <property type="match status" value="1"/>
</dbReference>
<reference evidence="9 10" key="1">
    <citation type="journal article" date="2016" name="Nat. Commun.">
        <title>Thousands of microbial genomes shed light on interconnected biogeochemical processes in an aquifer system.</title>
        <authorList>
            <person name="Anantharaman K."/>
            <person name="Brown C.T."/>
            <person name="Hug L.A."/>
            <person name="Sharon I."/>
            <person name="Castelle C.J."/>
            <person name="Probst A.J."/>
            <person name="Thomas B.C."/>
            <person name="Singh A."/>
            <person name="Wilkins M.J."/>
            <person name="Karaoz U."/>
            <person name="Brodie E.L."/>
            <person name="Williams K.H."/>
            <person name="Hubbard S.S."/>
            <person name="Banfield J.F."/>
        </authorList>
    </citation>
    <scope>NUCLEOTIDE SEQUENCE [LARGE SCALE GENOMIC DNA]</scope>
</reference>